<dbReference type="Proteomes" id="UP000886501">
    <property type="component" value="Unassembled WGS sequence"/>
</dbReference>
<sequence length="481" mass="53722">MDTKNGDADIQTRKILFLTNSESGQANTILAMALEALTRPHVEVHIASFPSLKRRVERLDSKLNFHPLDGKDMTGMMTEHGVSEENFPHPPATKSFAVYGRNLGLLMAGWDGESYMRTCDTIKRIIGELNPGIVVADTLLNAGLDACYSLNREFVMSSPNTLIDIVRAHQPWVKGFWYYPSFATGISFPVSWRDLPINILAAIMMVWKIATSPEITRLDKYRNAHGLPGRLPMESAPTRAVHVICPAVRETDFPLVVPDNVGLYGPIVLDTNPIKVSDPELNQWLDRGETVIMCMGTHFRYRESQVKAVIDGFLSAVNHDSNTQFLWKLSDKAKFDGLIEEALKNPRDKERFKIVDWFEVDPASIMKHPNVVAYVHHGGANSHYECALCAGLPQIILAQWYDLYDMAVRVEYRGIGIYGNRNVAPDIEAVEFGTAVARLVRPGKESEGFRTRAKVVAEACIKAGGKRTAVDKLLEIIEGKE</sequence>
<dbReference type="EMBL" id="MU118024">
    <property type="protein sequence ID" value="KAF9647852.1"/>
    <property type="molecule type" value="Genomic_DNA"/>
</dbReference>
<comment type="caution">
    <text evidence="1">The sequence shown here is derived from an EMBL/GenBank/DDBJ whole genome shotgun (WGS) entry which is preliminary data.</text>
</comment>
<gene>
    <name evidence="1" type="ORF">BDM02DRAFT_3116316</name>
</gene>
<proteinExistence type="predicted"/>
<keyword evidence="2" id="KW-1185">Reference proteome</keyword>
<reference evidence="1" key="1">
    <citation type="submission" date="2019-10" db="EMBL/GenBank/DDBJ databases">
        <authorList>
            <consortium name="DOE Joint Genome Institute"/>
            <person name="Kuo A."/>
            <person name="Miyauchi S."/>
            <person name="Kiss E."/>
            <person name="Drula E."/>
            <person name="Kohler A."/>
            <person name="Sanchez-Garcia M."/>
            <person name="Andreopoulos B."/>
            <person name="Barry K.W."/>
            <person name="Bonito G."/>
            <person name="Buee M."/>
            <person name="Carver A."/>
            <person name="Chen C."/>
            <person name="Cichocki N."/>
            <person name="Clum A."/>
            <person name="Culley D."/>
            <person name="Crous P.W."/>
            <person name="Fauchery L."/>
            <person name="Girlanda M."/>
            <person name="Hayes R."/>
            <person name="Keri Z."/>
            <person name="Labutti K."/>
            <person name="Lipzen A."/>
            <person name="Lombard V."/>
            <person name="Magnuson J."/>
            <person name="Maillard F."/>
            <person name="Morin E."/>
            <person name="Murat C."/>
            <person name="Nolan M."/>
            <person name="Ohm R."/>
            <person name="Pangilinan J."/>
            <person name="Pereira M."/>
            <person name="Perotto S."/>
            <person name="Peter M."/>
            <person name="Riley R."/>
            <person name="Sitrit Y."/>
            <person name="Stielow B."/>
            <person name="Szollosi G."/>
            <person name="Zifcakova L."/>
            <person name="Stursova M."/>
            <person name="Spatafora J.W."/>
            <person name="Tedersoo L."/>
            <person name="Vaario L.-M."/>
            <person name="Yamada A."/>
            <person name="Yan M."/>
            <person name="Wang P."/>
            <person name="Xu J."/>
            <person name="Bruns T."/>
            <person name="Baldrian P."/>
            <person name="Vilgalys R."/>
            <person name="Henrissat B."/>
            <person name="Grigoriev I.V."/>
            <person name="Hibbett D."/>
            <person name="Nagy L.G."/>
            <person name="Martin F.M."/>
        </authorList>
    </citation>
    <scope>NUCLEOTIDE SEQUENCE</scope>
    <source>
        <strain evidence="1">P2</strain>
    </source>
</reference>
<protein>
    <submittedName>
        <fullName evidence="1">UDP-Glycosyltransferase/glycogen phosphorylase</fullName>
    </submittedName>
</protein>
<reference evidence="1" key="2">
    <citation type="journal article" date="2020" name="Nat. Commun.">
        <title>Large-scale genome sequencing of mycorrhizal fungi provides insights into the early evolution of symbiotic traits.</title>
        <authorList>
            <person name="Miyauchi S."/>
            <person name="Kiss E."/>
            <person name="Kuo A."/>
            <person name="Drula E."/>
            <person name="Kohler A."/>
            <person name="Sanchez-Garcia M."/>
            <person name="Morin E."/>
            <person name="Andreopoulos B."/>
            <person name="Barry K.W."/>
            <person name="Bonito G."/>
            <person name="Buee M."/>
            <person name="Carver A."/>
            <person name="Chen C."/>
            <person name="Cichocki N."/>
            <person name="Clum A."/>
            <person name="Culley D."/>
            <person name="Crous P.W."/>
            <person name="Fauchery L."/>
            <person name="Girlanda M."/>
            <person name="Hayes R.D."/>
            <person name="Keri Z."/>
            <person name="LaButti K."/>
            <person name="Lipzen A."/>
            <person name="Lombard V."/>
            <person name="Magnuson J."/>
            <person name="Maillard F."/>
            <person name="Murat C."/>
            <person name="Nolan M."/>
            <person name="Ohm R.A."/>
            <person name="Pangilinan J."/>
            <person name="Pereira M.F."/>
            <person name="Perotto S."/>
            <person name="Peter M."/>
            <person name="Pfister S."/>
            <person name="Riley R."/>
            <person name="Sitrit Y."/>
            <person name="Stielow J.B."/>
            <person name="Szollosi G."/>
            <person name="Zifcakova L."/>
            <person name="Stursova M."/>
            <person name="Spatafora J.W."/>
            <person name="Tedersoo L."/>
            <person name="Vaario L.M."/>
            <person name="Yamada A."/>
            <person name="Yan M."/>
            <person name="Wang P."/>
            <person name="Xu J."/>
            <person name="Bruns T."/>
            <person name="Baldrian P."/>
            <person name="Vilgalys R."/>
            <person name="Dunand C."/>
            <person name="Henrissat B."/>
            <person name="Grigoriev I.V."/>
            <person name="Hibbett D."/>
            <person name="Nagy L.G."/>
            <person name="Martin F.M."/>
        </authorList>
    </citation>
    <scope>NUCLEOTIDE SEQUENCE</scope>
    <source>
        <strain evidence="1">P2</strain>
    </source>
</reference>
<organism evidence="1 2">
    <name type="scientific">Thelephora ganbajun</name>
    <name type="common">Ganba fungus</name>
    <dbReference type="NCBI Taxonomy" id="370292"/>
    <lineage>
        <taxon>Eukaryota</taxon>
        <taxon>Fungi</taxon>
        <taxon>Dikarya</taxon>
        <taxon>Basidiomycota</taxon>
        <taxon>Agaricomycotina</taxon>
        <taxon>Agaricomycetes</taxon>
        <taxon>Thelephorales</taxon>
        <taxon>Thelephoraceae</taxon>
        <taxon>Thelephora</taxon>
    </lineage>
</organism>
<accession>A0ACB6ZE19</accession>
<name>A0ACB6ZE19_THEGA</name>
<evidence type="ECO:0000313" key="2">
    <source>
        <dbReference type="Proteomes" id="UP000886501"/>
    </source>
</evidence>
<evidence type="ECO:0000313" key="1">
    <source>
        <dbReference type="EMBL" id="KAF9647852.1"/>
    </source>
</evidence>